<protein>
    <submittedName>
        <fullName evidence="1">Uncharacterized protein</fullName>
    </submittedName>
</protein>
<evidence type="ECO:0000313" key="1">
    <source>
        <dbReference type="EMBL" id="KAK3085394.1"/>
    </source>
</evidence>
<dbReference type="Proteomes" id="UP001186944">
    <property type="component" value="Unassembled WGS sequence"/>
</dbReference>
<reference evidence="1" key="1">
    <citation type="submission" date="2019-08" db="EMBL/GenBank/DDBJ databases">
        <title>The improved chromosome-level genome for the pearl oyster Pinctada fucata martensii using PacBio sequencing and Hi-C.</title>
        <authorList>
            <person name="Zheng Z."/>
        </authorList>
    </citation>
    <scope>NUCLEOTIDE SEQUENCE</scope>
    <source>
        <strain evidence="1">ZZ-2019</strain>
        <tissue evidence="1">Adductor muscle</tissue>
    </source>
</reference>
<sequence length="108" mass="12981">MEIEGVTFHRLHRLGRPTPVKNRPVIAKFVLFKDRETVRKSARDKLTGTEFGISEQLPTEINDRRRELYPTYKMAKRQGKRANFVMDKRYIDGGRYDERTYLRRTWYG</sequence>
<comment type="caution">
    <text evidence="1">The sequence shown here is derived from an EMBL/GenBank/DDBJ whole genome shotgun (WGS) entry which is preliminary data.</text>
</comment>
<gene>
    <name evidence="1" type="ORF">FSP39_002714</name>
</gene>
<keyword evidence="2" id="KW-1185">Reference proteome</keyword>
<organism evidence="1 2">
    <name type="scientific">Pinctada imbricata</name>
    <name type="common">Atlantic pearl-oyster</name>
    <name type="synonym">Pinctada martensii</name>
    <dbReference type="NCBI Taxonomy" id="66713"/>
    <lineage>
        <taxon>Eukaryota</taxon>
        <taxon>Metazoa</taxon>
        <taxon>Spiralia</taxon>
        <taxon>Lophotrochozoa</taxon>
        <taxon>Mollusca</taxon>
        <taxon>Bivalvia</taxon>
        <taxon>Autobranchia</taxon>
        <taxon>Pteriomorphia</taxon>
        <taxon>Pterioida</taxon>
        <taxon>Pterioidea</taxon>
        <taxon>Pteriidae</taxon>
        <taxon>Pinctada</taxon>
    </lineage>
</organism>
<name>A0AA89BLD3_PINIB</name>
<dbReference type="AlphaFoldDB" id="A0AA89BLD3"/>
<evidence type="ECO:0000313" key="2">
    <source>
        <dbReference type="Proteomes" id="UP001186944"/>
    </source>
</evidence>
<dbReference type="Gene3D" id="3.30.70.1820">
    <property type="entry name" value="L1 transposable element, RRM domain"/>
    <property type="match status" value="1"/>
</dbReference>
<accession>A0AA89BLD3</accession>
<proteinExistence type="predicted"/>
<dbReference type="EMBL" id="VSWD01000012">
    <property type="protein sequence ID" value="KAK3085394.1"/>
    <property type="molecule type" value="Genomic_DNA"/>
</dbReference>